<dbReference type="Pfam" id="PF12833">
    <property type="entry name" value="HTH_18"/>
    <property type="match status" value="1"/>
</dbReference>
<dbReference type="GO" id="GO:0043565">
    <property type="term" value="F:sequence-specific DNA binding"/>
    <property type="evidence" value="ECO:0007669"/>
    <property type="project" value="InterPro"/>
</dbReference>
<name>A0A547PAZ5_9SPHN</name>
<dbReference type="GO" id="GO:0003700">
    <property type="term" value="F:DNA-binding transcription factor activity"/>
    <property type="evidence" value="ECO:0007669"/>
    <property type="project" value="InterPro"/>
</dbReference>
<dbReference type="AlphaFoldDB" id="A0A547PAZ5"/>
<protein>
    <submittedName>
        <fullName evidence="2">Helix-turn-helix domain-containing protein</fullName>
    </submittedName>
</protein>
<dbReference type="Proteomes" id="UP000316343">
    <property type="component" value="Unassembled WGS sequence"/>
</dbReference>
<dbReference type="RefSeq" id="WP_142787585.1">
    <property type="nucleotide sequence ID" value="NZ_VHJK01000001.1"/>
</dbReference>
<dbReference type="EMBL" id="VHJK01000001">
    <property type="protein sequence ID" value="TRD11319.1"/>
    <property type="molecule type" value="Genomic_DNA"/>
</dbReference>
<dbReference type="Gene3D" id="1.10.10.60">
    <property type="entry name" value="Homeodomain-like"/>
    <property type="match status" value="1"/>
</dbReference>
<dbReference type="SMART" id="SM00342">
    <property type="entry name" value="HTH_ARAC"/>
    <property type="match status" value="1"/>
</dbReference>
<dbReference type="InterPro" id="IPR018060">
    <property type="entry name" value="HTH_AraC"/>
</dbReference>
<proteinExistence type="predicted"/>
<comment type="caution">
    <text evidence="2">The sequence shown here is derived from an EMBL/GenBank/DDBJ whole genome shotgun (WGS) entry which is preliminary data.</text>
</comment>
<sequence length="296" mass="33008">MPSPFHLEYYNPPADLAEHVLALFHFAWDEREVEDRHPGALSQLVLFPYGSGELNISGRVDPLVGEGHLLAGFDVAAPFKMTGPWHAIGASLSPLGWAALTQSAANENFNRFMPATELLGPEIDDFAKATNDLYRSGQITGEEGCRLLADWIAPRLQPIPAAHKKLIEQGVAWLGTSLNPDVETLFGNLNYSRRQGERLVTRYFGLSPRALARKYRAVRAASLLAQPELTDEAEAEIADAFYDQPHMIREIRRYCGYTPTRLGGPQEPLFQTMLRLKNLDRLKQFRSIGSAPNPQD</sequence>
<keyword evidence="3" id="KW-1185">Reference proteome</keyword>
<reference evidence="2 3" key="1">
    <citation type="submission" date="2019-06" db="EMBL/GenBank/DDBJ databases">
        <title>Erythrobacter insulae sp. nov., isolated from a tidal flat.</title>
        <authorList>
            <person name="Yoon J.-H."/>
        </authorList>
    </citation>
    <scope>NUCLEOTIDE SEQUENCE [LARGE SCALE GENOMIC DNA]</scope>
    <source>
        <strain evidence="2 3">JBTF-M21</strain>
    </source>
</reference>
<gene>
    <name evidence="2" type="ORF">FGU71_05290</name>
</gene>
<feature type="domain" description="HTH araC/xylS-type" evidence="1">
    <location>
        <begin position="182"/>
        <end position="265"/>
    </location>
</feature>
<evidence type="ECO:0000313" key="3">
    <source>
        <dbReference type="Proteomes" id="UP000316343"/>
    </source>
</evidence>
<evidence type="ECO:0000259" key="1">
    <source>
        <dbReference type="PROSITE" id="PS01124"/>
    </source>
</evidence>
<dbReference type="OrthoDB" id="323290at2"/>
<dbReference type="PROSITE" id="PS01124">
    <property type="entry name" value="HTH_ARAC_FAMILY_2"/>
    <property type="match status" value="1"/>
</dbReference>
<evidence type="ECO:0000313" key="2">
    <source>
        <dbReference type="EMBL" id="TRD11319.1"/>
    </source>
</evidence>
<accession>A0A547PAZ5</accession>
<organism evidence="2 3">
    <name type="scientific">Erythrobacter insulae</name>
    <dbReference type="NCBI Taxonomy" id="2584124"/>
    <lineage>
        <taxon>Bacteria</taxon>
        <taxon>Pseudomonadati</taxon>
        <taxon>Pseudomonadota</taxon>
        <taxon>Alphaproteobacteria</taxon>
        <taxon>Sphingomonadales</taxon>
        <taxon>Erythrobacteraceae</taxon>
        <taxon>Erythrobacter/Porphyrobacter group</taxon>
        <taxon>Erythrobacter</taxon>
    </lineage>
</organism>